<dbReference type="EMBL" id="MG099939">
    <property type="protein sequence ID" value="ATW60813.1"/>
    <property type="molecule type" value="Genomic_DNA"/>
</dbReference>
<dbReference type="CDD" id="cd00093">
    <property type="entry name" value="HTH_XRE"/>
    <property type="match status" value="1"/>
</dbReference>
<dbReference type="SMART" id="SM00530">
    <property type="entry name" value="HTH_XRE"/>
    <property type="match status" value="1"/>
</dbReference>
<reference evidence="3" key="1">
    <citation type="submission" date="2017-10" db="EMBL/GenBank/DDBJ databases">
        <authorList>
            <person name="Banno H."/>
            <person name="Chua N.-H."/>
        </authorList>
    </citation>
    <scope>NUCLEOTIDE SEQUENCE [LARGE SCALE GENOMIC DNA]</scope>
</reference>
<dbReference type="InterPro" id="IPR010982">
    <property type="entry name" value="Lambda_DNA-bd_dom_sf"/>
</dbReference>
<accession>A0A2H4PEZ5</accession>
<dbReference type="SUPFAM" id="SSF47413">
    <property type="entry name" value="lambda repressor-like DNA-binding domains"/>
    <property type="match status" value="1"/>
</dbReference>
<organism evidence="2 3">
    <name type="scientific">Gordonia phage BENtherdunthat</name>
    <dbReference type="NCBI Taxonomy" id="2047830"/>
    <lineage>
        <taxon>Viruses</taxon>
        <taxon>Duplodnaviria</taxon>
        <taxon>Heunggongvirae</taxon>
        <taxon>Uroviricota</taxon>
        <taxon>Caudoviricetes</taxon>
        <taxon>Langleyhallvirinae</taxon>
        <taxon>Getalongvirus</taxon>
        <taxon>Getalongvirus bentherdunthat</taxon>
    </lineage>
</organism>
<proteinExistence type="predicted"/>
<dbReference type="Proteomes" id="UP000240944">
    <property type="component" value="Segment"/>
</dbReference>
<evidence type="ECO:0000313" key="3">
    <source>
        <dbReference type="Proteomes" id="UP000240944"/>
    </source>
</evidence>
<gene>
    <name evidence="2" type="ORF">SEA_BENTHERDUNTHAT_43</name>
</gene>
<sequence>MTTLGAVATRPGRDNEGRHVIAAALRAEMARAGVSGRQLAERVGKNHQWVQHRMSGKVALTTDDVRPIAAALGLHPREFLAKLGVELQPIGGDDD</sequence>
<name>A0A2H4PEZ5_9CAUD</name>
<dbReference type="InterPro" id="IPR001387">
    <property type="entry name" value="Cro/C1-type_HTH"/>
</dbReference>
<dbReference type="Gene3D" id="1.10.260.40">
    <property type="entry name" value="lambda repressor-like DNA-binding domains"/>
    <property type="match status" value="1"/>
</dbReference>
<feature type="domain" description="HTH cro/C1-type" evidence="1">
    <location>
        <begin position="25"/>
        <end position="79"/>
    </location>
</feature>
<dbReference type="GO" id="GO:0003677">
    <property type="term" value="F:DNA binding"/>
    <property type="evidence" value="ECO:0007669"/>
    <property type="project" value="InterPro"/>
</dbReference>
<evidence type="ECO:0000313" key="2">
    <source>
        <dbReference type="EMBL" id="ATW60813.1"/>
    </source>
</evidence>
<evidence type="ECO:0000259" key="1">
    <source>
        <dbReference type="PROSITE" id="PS50943"/>
    </source>
</evidence>
<dbReference type="Pfam" id="PF13560">
    <property type="entry name" value="HTH_31"/>
    <property type="match status" value="1"/>
</dbReference>
<protein>
    <submittedName>
        <fullName evidence="2">Helix-turn-helix DNA binding protein</fullName>
    </submittedName>
</protein>
<dbReference type="PROSITE" id="PS50943">
    <property type="entry name" value="HTH_CROC1"/>
    <property type="match status" value="1"/>
</dbReference>
<keyword evidence="3" id="KW-1185">Reference proteome</keyword>